<evidence type="ECO:0000313" key="4">
    <source>
        <dbReference type="Proteomes" id="UP000241890"/>
    </source>
</evidence>
<dbReference type="AlphaFoldDB" id="A0A2R5GQN4"/>
<comment type="caution">
    <text evidence="3">The sequence shown here is derived from an EMBL/GenBank/DDBJ whole genome shotgun (WGS) entry which is preliminary data.</text>
</comment>
<accession>A0A2R5GQN4</accession>
<dbReference type="EMBL" id="BEYU01000145">
    <property type="protein sequence ID" value="GBG33160.1"/>
    <property type="molecule type" value="Genomic_DNA"/>
</dbReference>
<dbReference type="InterPro" id="IPR050410">
    <property type="entry name" value="CCR4/nocturin_mRNA_transcr"/>
</dbReference>
<dbReference type="Pfam" id="PF03372">
    <property type="entry name" value="Exo_endo_phos"/>
    <property type="match status" value="1"/>
</dbReference>
<dbReference type="Gene3D" id="3.60.10.10">
    <property type="entry name" value="Endonuclease/exonuclease/phosphatase"/>
    <property type="match status" value="1"/>
</dbReference>
<evidence type="ECO:0000256" key="1">
    <source>
        <dbReference type="SAM" id="MobiDB-lite"/>
    </source>
</evidence>
<name>A0A2R5GQN4_9STRA</name>
<protein>
    <submittedName>
        <fullName evidence="3">Glucose-repressible alcohol dehydrogenase transcriptional effector</fullName>
    </submittedName>
</protein>
<dbReference type="InterPro" id="IPR036691">
    <property type="entry name" value="Endo/exonu/phosph_ase_sf"/>
</dbReference>
<feature type="region of interest" description="Disordered" evidence="1">
    <location>
        <begin position="1"/>
        <end position="39"/>
    </location>
</feature>
<evidence type="ECO:0000313" key="3">
    <source>
        <dbReference type="EMBL" id="GBG33160.1"/>
    </source>
</evidence>
<gene>
    <name evidence="3" type="ORF">FCC1311_093842</name>
</gene>
<dbReference type="GO" id="GO:0000175">
    <property type="term" value="F:3'-5'-RNA exonuclease activity"/>
    <property type="evidence" value="ECO:0007669"/>
    <property type="project" value="TreeGrafter"/>
</dbReference>
<dbReference type="OrthoDB" id="2866996at2759"/>
<dbReference type="InParanoid" id="A0A2R5GQN4"/>
<sequence>MASTEASSPKAAEQPVAGAPASDAPARTNSQATAATPAAKAGVAGSPRWRVATYNLLSPNLCSPGYFINCKAEDCEPSKRYERAEAKLKDEIEQQGIVCLQEVAHAWLGNIHKLCAENNYTYVHDSYGYYFNGYMGVGIAFSNEKYALEDCKVSRISETKKGGYRPDGDNRRRNDSLWSRAYKIVAKTVRSLLELIWPPEKNLWFEVERRSNTAVFVRLRDRATNQKLCVATYHMPCAFRTPPVISAHCSLLAKRINKLAQTDPFVIAGDFNLKPDSPMYELLTQGKFMSDASRAEGDMPAPAYPGDAWTMDSGMPKLKSAYADVQGKEPEFTNLACTRSQPESSFVETLDYLFYSGTGLRAESVDPLPSRSDVADIISFPTANEPSDHIKIAAEFTTGNKRTEEEKQRRRELYLARKAQSEAEDQAKAA</sequence>
<keyword evidence="4" id="KW-1185">Reference proteome</keyword>
<proteinExistence type="predicted"/>
<dbReference type="SUPFAM" id="SSF56219">
    <property type="entry name" value="DNase I-like"/>
    <property type="match status" value="1"/>
</dbReference>
<evidence type="ECO:0000259" key="2">
    <source>
        <dbReference type="Pfam" id="PF03372"/>
    </source>
</evidence>
<dbReference type="PANTHER" id="PTHR12121:SF101">
    <property type="entry name" value="ENDONUCLEASE_EXONUCLEASE_PHOSPHATASE DOMAIN-CONTAINING PROTEIN"/>
    <property type="match status" value="1"/>
</dbReference>
<dbReference type="InterPro" id="IPR005135">
    <property type="entry name" value="Endo/exonuclease/phosphatase"/>
</dbReference>
<organism evidence="3 4">
    <name type="scientific">Hondaea fermentalgiana</name>
    <dbReference type="NCBI Taxonomy" id="2315210"/>
    <lineage>
        <taxon>Eukaryota</taxon>
        <taxon>Sar</taxon>
        <taxon>Stramenopiles</taxon>
        <taxon>Bigyra</taxon>
        <taxon>Labyrinthulomycetes</taxon>
        <taxon>Thraustochytrida</taxon>
        <taxon>Thraustochytriidae</taxon>
        <taxon>Hondaea</taxon>
    </lineage>
</organism>
<dbReference type="Proteomes" id="UP000241890">
    <property type="component" value="Unassembled WGS sequence"/>
</dbReference>
<dbReference type="PANTHER" id="PTHR12121">
    <property type="entry name" value="CARBON CATABOLITE REPRESSOR PROTEIN 4"/>
    <property type="match status" value="1"/>
</dbReference>
<feature type="domain" description="Endonuclease/exonuclease/phosphatase" evidence="2">
    <location>
        <begin position="53"/>
        <end position="389"/>
    </location>
</feature>
<reference evidence="3 4" key="1">
    <citation type="submission" date="2017-12" db="EMBL/GenBank/DDBJ databases">
        <title>Sequencing, de novo assembly and annotation of complete genome of a new Thraustochytrid species, strain FCC1311.</title>
        <authorList>
            <person name="Sedici K."/>
            <person name="Godart F."/>
            <person name="Aiese Cigliano R."/>
            <person name="Sanseverino W."/>
            <person name="Barakat M."/>
            <person name="Ortet P."/>
            <person name="Marechal E."/>
            <person name="Cagnac O."/>
            <person name="Amato A."/>
        </authorList>
    </citation>
    <scope>NUCLEOTIDE SEQUENCE [LARGE SCALE GENOMIC DNA]</scope>
</reference>